<name>A0ABU0UGR9_9HYPH</name>
<keyword evidence="3" id="KW-1185">Reference proteome</keyword>
<sequence length="384" mass="42702">MRLLFVSRSLPFHHLGGMEAVAWDLARALVMRGNDVEILTTRCSNLKEFNEKDGVRIRTVDARSGRYSKRFWEATVECYSNEYRHRVDAILGIGMGAHAIARNRSPGDKPALIMQSHGQPWGEFLSKLSVKSPISWMKSPKNLLEFCRETTLRRYDRIVAVGPSVANVLNRTPTRWMRGDVPVSVISNGVDLNHFKYSSAARKDIRDKFGIDAVAPVVMSVCRLHVQKGLLESLQGFKRALQVRPELRYLIVGSGPAETRLRTYVTEHGLAGAVIFTGAVDRLDIPRYLSAGDQFIFTSKRQEGLALGPLEAAASGMPSILSTHLAIEGLAALTVEPDSSDEIAQAILSRLAKVTDSRQSILPRTYSLDKASEEYELMFRSNMG</sequence>
<dbReference type="EMBL" id="JAUTBL010000001">
    <property type="protein sequence ID" value="MDQ1184134.1"/>
    <property type="molecule type" value="Genomic_DNA"/>
</dbReference>
<dbReference type="Gene3D" id="3.40.50.2000">
    <property type="entry name" value="Glycogen Phosphorylase B"/>
    <property type="match status" value="2"/>
</dbReference>
<comment type="caution">
    <text evidence="2">The sequence shown here is derived from an EMBL/GenBank/DDBJ whole genome shotgun (WGS) entry which is preliminary data.</text>
</comment>
<dbReference type="SUPFAM" id="SSF53756">
    <property type="entry name" value="UDP-Glycosyltransferase/glycogen phosphorylase"/>
    <property type="match status" value="1"/>
</dbReference>
<organism evidence="2 3">
    <name type="scientific">Agrobacterium larrymoorei</name>
    <dbReference type="NCBI Taxonomy" id="160699"/>
    <lineage>
        <taxon>Bacteria</taxon>
        <taxon>Pseudomonadati</taxon>
        <taxon>Pseudomonadota</taxon>
        <taxon>Alphaproteobacteria</taxon>
        <taxon>Hyphomicrobiales</taxon>
        <taxon>Rhizobiaceae</taxon>
        <taxon>Rhizobium/Agrobacterium group</taxon>
        <taxon>Agrobacterium</taxon>
    </lineage>
</organism>
<evidence type="ECO:0000259" key="1">
    <source>
        <dbReference type="Pfam" id="PF13439"/>
    </source>
</evidence>
<dbReference type="Pfam" id="PF13439">
    <property type="entry name" value="Glyco_transf_4"/>
    <property type="match status" value="1"/>
</dbReference>
<gene>
    <name evidence="2" type="ORF">QE408_001256</name>
</gene>
<dbReference type="Proteomes" id="UP001224781">
    <property type="component" value="Unassembled WGS sequence"/>
</dbReference>
<dbReference type="CDD" id="cd03801">
    <property type="entry name" value="GT4_PimA-like"/>
    <property type="match status" value="1"/>
</dbReference>
<dbReference type="Pfam" id="PF13692">
    <property type="entry name" value="Glyco_trans_1_4"/>
    <property type="match status" value="1"/>
</dbReference>
<accession>A0ABU0UGR9</accession>
<protein>
    <submittedName>
        <fullName evidence="2">Glycosyltransferase involved in cell wall biosynthesis</fullName>
    </submittedName>
</protein>
<dbReference type="PANTHER" id="PTHR12526">
    <property type="entry name" value="GLYCOSYLTRANSFERASE"/>
    <property type="match status" value="1"/>
</dbReference>
<dbReference type="InterPro" id="IPR028098">
    <property type="entry name" value="Glyco_trans_4-like_N"/>
</dbReference>
<reference evidence="2 3" key="1">
    <citation type="submission" date="2023-07" db="EMBL/GenBank/DDBJ databases">
        <title>Functional and genomic diversity of the sorghum phyllosphere microbiome.</title>
        <authorList>
            <person name="Shade A."/>
        </authorList>
    </citation>
    <scope>NUCLEOTIDE SEQUENCE [LARGE SCALE GENOMIC DNA]</scope>
    <source>
        <strain evidence="2 3">SORGH_AS_1126</strain>
    </source>
</reference>
<evidence type="ECO:0000313" key="3">
    <source>
        <dbReference type="Proteomes" id="UP001224781"/>
    </source>
</evidence>
<proteinExistence type="predicted"/>
<feature type="domain" description="Glycosyltransferase subfamily 4-like N-terminal" evidence="1">
    <location>
        <begin position="16"/>
        <end position="193"/>
    </location>
</feature>
<evidence type="ECO:0000313" key="2">
    <source>
        <dbReference type="EMBL" id="MDQ1184134.1"/>
    </source>
</evidence>